<feature type="transmembrane region" description="Helical" evidence="2">
    <location>
        <begin position="212"/>
        <end position="230"/>
    </location>
</feature>
<feature type="region of interest" description="Disordered" evidence="1">
    <location>
        <begin position="279"/>
        <end position="299"/>
    </location>
</feature>
<sequence length="299" mass="32588">MSPVGGPEVHQIATGSGPANSIFDAEPDFTGLGVVEGIIATVVLTQIILVVSLFLEVSLGRSTWRLSNHLAQSQLFGQLILDQITVTVVSLSTSFFTVLVHSPSMSAYPRRIVQLCLSLSNIASLTLFVSRPIGVKQLLIVFIISLAWFSVSFRNTLDGVSVSAELEWLESGQDQIKDSSPLPETTNAIVPGLACLLVILLRWRYHRKIDGIGDLGCLIIGIPLILSDVVEIRDLREKYQPHIDYDAETTFGFGQLIALLLPLAPIISAIESYTIAPPQPRNNKVSEDVPESQIGLHRL</sequence>
<feature type="transmembrane region" description="Helical" evidence="2">
    <location>
        <begin position="38"/>
        <end position="59"/>
    </location>
</feature>
<feature type="transmembrane region" description="Helical" evidence="2">
    <location>
        <begin position="137"/>
        <end position="153"/>
    </location>
</feature>
<organism evidence="3 4">
    <name type="scientific">Apodospora peruviana</name>
    <dbReference type="NCBI Taxonomy" id="516989"/>
    <lineage>
        <taxon>Eukaryota</taxon>
        <taxon>Fungi</taxon>
        <taxon>Dikarya</taxon>
        <taxon>Ascomycota</taxon>
        <taxon>Pezizomycotina</taxon>
        <taxon>Sordariomycetes</taxon>
        <taxon>Sordariomycetidae</taxon>
        <taxon>Sordariales</taxon>
        <taxon>Lasiosphaeriaceae</taxon>
        <taxon>Apodospora</taxon>
    </lineage>
</organism>
<comment type="caution">
    <text evidence="3">The sequence shown here is derived from an EMBL/GenBank/DDBJ whole genome shotgun (WGS) entry which is preliminary data.</text>
</comment>
<proteinExistence type="predicted"/>
<reference evidence="3" key="2">
    <citation type="submission" date="2023-06" db="EMBL/GenBank/DDBJ databases">
        <authorList>
            <consortium name="Lawrence Berkeley National Laboratory"/>
            <person name="Haridas S."/>
            <person name="Hensen N."/>
            <person name="Bonometti L."/>
            <person name="Westerberg I."/>
            <person name="Brannstrom I.O."/>
            <person name="Guillou S."/>
            <person name="Cros-Aarteil S."/>
            <person name="Calhoun S."/>
            <person name="Kuo A."/>
            <person name="Mondo S."/>
            <person name="Pangilinan J."/>
            <person name="Riley R."/>
            <person name="Labutti K."/>
            <person name="Andreopoulos B."/>
            <person name="Lipzen A."/>
            <person name="Chen C."/>
            <person name="Yanf M."/>
            <person name="Daum C."/>
            <person name="Ng V."/>
            <person name="Clum A."/>
            <person name="Steindorff A."/>
            <person name="Ohm R."/>
            <person name="Martin F."/>
            <person name="Silar P."/>
            <person name="Natvig D."/>
            <person name="Lalanne C."/>
            <person name="Gautier V."/>
            <person name="Ament-Velasquez S.L."/>
            <person name="Kruys A."/>
            <person name="Hutchinson M.I."/>
            <person name="Powell A.J."/>
            <person name="Barry K."/>
            <person name="Miller A.N."/>
            <person name="Grigoriev I.V."/>
            <person name="Debuchy R."/>
            <person name="Gladieux P."/>
            <person name="Thoren M.H."/>
            <person name="Johannesson H."/>
        </authorList>
    </citation>
    <scope>NUCLEOTIDE SEQUENCE</scope>
    <source>
        <strain evidence="3">CBS 118394</strain>
    </source>
</reference>
<feature type="transmembrane region" description="Helical" evidence="2">
    <location>
        <begin position="188"/>
        <end position="205"/>
    </location>
</feature>
<keyword evidence="2" id="KW-1133">Transmembrane helix</keyword>
<feature type="transmembrane region" description="Helical" evidence="2">
    <location>
        <begin position="250"/>
        <end position="270"/>
    </location>
</feature>
<accession>A0AAE0HTY4</accession>
<gene>
    <name evidence="3" type="ORF">B0H66DRAFT_378200</name>
</gene>
<keyword evidence="4" id="KW-1185">Reference proteome</keyword>
<name>A0AAE0HTY4_9PEZI</name>
<evidence type="ECO:0000256" key="2">
    <source>
        <dbReference type="SAM" id="Phobius"/>
    </source>
</evidence>
<evidence type="ECO:0000313" key="4">
    <source>
        <dbReference type="Proteomes" id="UP001283341"/>
    </source>
</evidence>
<keyword evidence="2" id="KW-0812">Transmembrane</keyword>
<reference evidence="3" key="1">
    <citation type="journal article" date="2023" name="Mol. Phylogenet. Evol.">
        <title>Genome-scale phylogeny and comparative genomics of the fungal order Sordariales.</title>
        <authorList>
            <person name="Hensen N."/>
            <person name="Bonometti L."/>
            <person name="Westerberg I."/>
            <person name="Brannstrom I.O."/>
            <person name="Guillou S."/>
            <person name="Cros-Aarteil S."/>
            <person name="Calhoun S."/>
            <person name="Haridas S."/>
            <person name="Kuo A."/>
            <person name="Mondo S."/>
            <person name="Pangilinan J."/>
            <person name="Riley R."/>
            <person name="LaButti K."/>
            <person name="Andreopoulos B."/>
            <person name="Lipzen A."/>
            <person name="Chen C."/>
            <person name="Yan M."/>
            <person name="Daum C."/>
            <person name="Ng V."/>
            <person name="Clum A."/>
            <person name="Steindorff A."/>
            <person name="Ohm R.A."/>
            <person name="Martin F."/>
            <person name="Silar P."/>
            <person name="Natvig D.O."/>
            <person name="Lalanne C."/>
            <person name="Gautier V."/>
            <person name="Ament-Velasquez S.L."/>
            <person name="Kruys A."/>
            <person name="Hutchinson M.I."/>
            <person name="Powell A.J."/>
            <person name="Barry K."/>
            <person name="Miller A.N."/>
            <person name="Grigoriev I.V."/>
            <person name="Debuchy R."/>
            <person name="Gladieux P."/>
            <person name="Hiltunen Thoren M."/>
            <person name="Johannesson H."/>
        </authorList>
    </citation>
    <scope>NUCLEOTIDE SEQUENCE</scope>
    <source>
        <strain evidence="3">CBS 118394</strain>
    </source>
</reference>
<dbReference type="Proteomes" id="UP001283341">
    <property type="component" value="Unassembled WGS sequence"/>
</dbReference>
<dbReference type="AlphaFoldDB" id="A0AAE0HTY4"/>
<evidence type="ECO:0000313" key="3">
    <source>
        <dbReference type="EMBL" id="KAK3312641.1"/>
    </source>
</evidence>
<evidence type="ECO:0000256" key="1">
    <source>
        <dbReference type="SAM" id="MobiDB-lite"/>
    </source>
</evidence>
<dbReference type="EMBL" id="JAUEDM010000008">
    <property type="protein sequence ID" value="KAK3312641.1"/>
    <property type="molecule type" value="Genomic_DNA"/>
</dbReference>
<protein>
    <submittedName>
        <fullName evidence="3">Uncharacterized protein</fullName>
    </submittedName>
</protein>
<keyword evidence="2" id="KW-0472">Membrane</keyword>